<dbReference type="Pfam" id="PF21530">
    <property type="entry name" value="Pif1_2B_dom"/>
    <property type="match status" value="1"/>
</dbReference>
<keyword evidence="1" id="KW-0067">ATP-binding</keyword>
<dbReference type="Pfam" id="PF05970">
    <property type="entry name" value="PIF1"/>
    <property type="match status" value="1"/>
</dbReference>
<keyword evidence="1" id="KW-0233">DNA recombination</keyword>
<dbReference type="InterPro" id="IPR027417">
    <property type="entry name" value="P-loop_NTPase"/>
</dbReference>
<evidence type="ECO:0000259" key="4">
    <source>
        <dbReference type="Pfam" id="PF21530"/>
    </source>
</evidence>
<comment type="catalytic activity">
    <reaction evidence="1">
        <text>ATP + H2O = ADP + phosphate + H(+)</text>
        <dbReference type="Rhea" id="RHEA:13065"/>
        <dbReference type="ChEBI" id="CHEBI:15377"/>
        <dbReference type="ChEBI" id="CHEBI:15378"/>
        <dbReference type="ChEBI" id="CHEBI:30616"/>
        <dbReference type="ChEBI" id="CHEBI:43474"/>
        <dbReference type="ChEBI" id="CHEBI:456216"/>
        <dbReference type="EC" id="5.6.2.3"/>
    </reaction>
</comment>
<dbReference type="GO" id="GO:0006281">
    <property type="term" value="P:DNA repair"/>
    <property type="evidence" value="ECO:0007669"/>
    <property type="project" value="UniProtKB-KW"/>
</dbReference>
<keyword evidence="1" id="KW-0347">Helicase</keyword>
<keyword evidence="1" id="KW-0547">Nucleotide-binding</keyword>
<dbReference type="InterPro" id="IPR003871">
    <property type="entry name" value="RFA1B/D_OB_1st"/>
</dbReference>
<dbReference type="CDD" id="cd04481">
    <property type="entry name" value="RPA1_DBD_B_like"/>
    <property type="match status" value="1"/>
</dbReference>
<evidence type="ECO:0000259" key="3">
    <source>
        <dbReference type="Pfam" id="PF05970"/>
    </source>
</evidence>
<dbReference type="GO" id="GO:0005524">
    <property type="term" value="F:ATP binding"/>
    <property type="evidence" value="ECO:0007669"/>
    <property type="project" value="UniProtKB-KW"/>
</dbReference>
<proteinExistence type="inferred from homology"/>
<name>A0A2N9FJU1_FAGSY</name>
<dbReference type="GO" id="GO:0006310">
    <property type="term" value="P:DNA recombination"/>
    <property type="evidence" value="ECO:0007669"/>
    <property type="project" value="UniProtKB-KW"/>
</dbReference>
<dbReference type="InterPro" id="IPR012340">
    <property type="entry name" value="NA-bd_OB-fold"/>
</dbReference>
<dbReference type="PANTHER" id="PTHR10492:SF101">
    <property type="entry name" value="ATP-DEPENDENT DNA HELICASE"/>
    <property type="match status" value="1"/>
</dbReference>
<dbReference type="PANTHER" id="PTHR10492">
    <property type="match status" value="1"/>
</dbReference>
<dbReference type="GO" id="GO:0016887">
    <property type="term" value="F:ATP hydrolysis activity"/>
    <property type="evidence" value="ECO:0007669"/>
    <property type="project" value="RHEA"/>
</dbReference>
<dbReference type="SUPFAM" id="SSF52540">
    <property type="entry name" value="P-loop containing nucleoside triphosphate hydrolases"/>
    <property type="match status" value="2"/>
</dbReference>
<dbReference type="InterPro" id="IPR049163">
    <property type="entry name" value="Pif1-like_2B_dom"/>
</dbReference>
<organism evidence="5">
    <name type="scientific">Fagus sylvatica</name>
    <name type="common">Beechnut</name>
    <dbReference type="NCBI Taxonomy" id="28930"/>
    <lineage>
        <taxon>Eukaryota</taxon>
        <taxon>Viridiplantae</taxon>
        <taxon>Streptophyta</taxon>
        <taxon>Embryophyta</taxon>
        <taxon>Tracheophyta</taxon>
        <taxon>Spermatophyta</taxon>
        <taxon>Magnoliopsida</taxon>
        <taxon>eudicotyledons</taxon>
        <taxon>Gunneridae</taxon>
        <taxon>Pentapetalae</taxon>
        <taxon>rosids</taxon>
        <taxon>fabids</taxon>
        <taxon>Fagales</taxon>
        <taxon>Fagaceae</taxon>
        <taxon>Fagus</taxon>
    </lineage>
</organism>
<evidence type="ECO:0000259" key="2">
    <source>
        <dbReference type="Pfam" id="PF02721"/>
    </source>
</evidence>
<gene>
    <name evidence="5" type="ORF">FSB_LOCUS15335</name>
</gene>
<sequence>MKTNEAFEDAREITYADFPTKWVWHNNVKQWQRRKSGNCIGRVYYAHPSSGEKFYLRMLLNIIKGPRNFKEIRTVNNVTYPTYKDACYALGLLDNDNEWHDCMIEASNWASGKQLRQLFVTILMFCKVSDTLNLWESNWKLLTEDILNRQRNVLQFHELILSENQLRNYGLYEIEQILQQYGRSLKDYPQMPQPDLDIIIHNGNRLIQEEMSYNISSLKREHEILFSGLNNEQRPIYNSIMEAVTLERGGMFFVYGHGGTGKTYLYRTILSAIRSEGKIALAVASSGIAALLLPGGRTAHSRFHIPINVNDDSTCDIKQRSQTAELLSKTSIILWDEAPMAHRNCFEALDRSLRDILQLEDPQSVEKPFGGKVVVLGGDFRQILPVVKKGKREDIVYSAISKSYLWNYCHIFKLQTNMRLRQNNMSEMETSSIKDFSEWILKIGDGEFGEEDDDNKITIPNDLIIQSTENPMQDIIDSIYPDLKVKYKDPSYLQDRAILAPTNEVVEELNDYIISSLNEEEHEYLSSDSVCKASSNVADQDVLYPVEFLNTLRFPGLPNHKLTLKVGLPIMLLRNLNQNGGLCNGTRLIITKLATWVIEAEIITGTNIGTRVFIPRITLSPSDSKWPFVLKRRQFPISVCFAMTINKSQGQSLKHVGVYLPKPVFSHGQLDQRQKMTQYALLNQLSSGKDWKVRIRISRMWDAVNSNNNEFISLDMILIDEQNNAIHAVIRKNVAKKFKHLLQEGQLYALSNFQVDTCNATYRPIHAEKKIIFLLTTKIKELEETEISIPSHKFEFVDYDTILQRFNKHVQLSDIIGKVVGIGPIEHPYIKGSNVSMRNINVITTEGNKIRLTLWGSIANQVEDNFCTDNAGPVIIVVTSLIVKAFKGENYLSSTSGTKVYINLDIPETARFMDKQVEDTHSIQEMPRQFKSQRTIEEEMNINRRTITEITNIVGDSDNKEHEELDLPVQIENLIGKTFVFQLELNDFNLLHGWQFFTVKTVFDSILQSDNAFKLDKITECYMSAASNDDLSNLSSEGDDDYAKLQRIDNANDTQLTTTSTITENERNYSLTNAEQKKKKQRIV</sequence>
<dbReference type="GO" id="GO:0000723">
    <property type="term" value="P:telomere maintenance"/>
    <property type="evidence" value="ECO:0007669"/>
    <property type="project" value="InterPro"/>
</dbReference>
<comment type="cofactor">
    <cofactor evidence="1">
        <name>Mg(2+)</name>
        <dbReference type="ChEBI" id="CHEBI:18420"/>
    </cofactor>
</comment>
<dbReference type="Gene3D" id="3.40.50.300">
    <property type="entry name" value="P-loop containing nucleotide triphosphate hydrolases"/>
    <property type="match status" value="1"/>
</dbReference>
<protein>
    <recommendedName>
        <fullName evidence="1">ATP-dependent DNA helicase</fullName>
        <ecNumber evidence="1">5.6.2.3</ecNumber>
    </recommendedName>
</protein>
<dbReference type="AlphaFoldDB" id="A0A2N9FJU1"/>
<evidence type="ECO:0000256" key="1">
    <source>
        <dbReference type="RuleBase" id="RU363044"/>
    </source>
</evidence>
<dbReference type="GO" id="GO:0043139">
    <property type="term" value="F:5'-3' DNA helicase activity"/>
    <property type="evidence" value="ECO:0007669"/>
    <property type="project" value="UniProtKB-EC"/>
</dbReference>
<accession>A0A2N9FJU1</accession>
<dbReference type="InterPro" id="IPR010285">
    <property type="entry name" value="DNA_helicase_pif1-like_DEAD"/>
</dbReference>
<dbReference type="CDD" id="cd04480">
    <property type="entry name" value="RPA1_DBD_A_like"/>
    <property type="match status" value="1"/>
</dbReference>
<keyword evidence="1" id="KW-0378">Hydrolase</keyword>
<comment type="similarity">
    <text evidence="1">Belongs to the helicase family.</text>
</comment>
<dbReference type="EMBL" id="OIVN01000923">
    <property type="protein sequence ID" value="SPC87453.1"/>
    <property type="molecule type" value="Genomic_DNA"/>
</dbReference>
<dbReference type="Pfam" id="PF02721">
    <property type="entry name" value="DUF223"/>
    <property type="match status" value="1"/>
</dbReference>
<feature type="domain" description="Replication protein A 70 kDa DNA-binding subunit B/D first OB fold" evidence="2">
    <location>
        <begin position="689"/>
        <end position="781"/>
    </location>
</feature>
<dbReference type="SUPFAM" id="SSF50249">
    <property type="entry name" value="Nucleic acid-binding proteins"/>
    <property type="match status" value="2"/>
</dbReference>
<dbReference type="Gene3D" id="2.40.50.140">
    <property type="entry name" value="Nucleic acid-binding proteins"/>
    <property type="match status" value="2"/>
</dbReference>
<keyword evidence="1" id="KW-0227">DNA damage</keyword>
<reference evidence="5" key="1">
    <citation type="submission" date="2018-02" db="EMBL/GenBank/DDBJ databases">
        <authorList>
            <person name="Cohen D.B."/>
            <person name="Kent A.D."/>
        </authorList>
    </citation>
    <scope>NUCLEOTIDE SEQUENCE</scope>
</reference>
<evidence type="ECO:0000313" key="5">
    <source>
        <dbReference type="EMBL" id="SPC87453.1"/>
    </source>
</evidence>
<feature type="domain" description="DNA helicase Pif1-like 2B" evidence="4">
    <location>
        <begin position="547"/>
        <end position="593"/>
    </location>
</feature>
<feature type="domain" description="DNA helicase Pif1-like DEAD-box helicase" evidence="3">
    <location>
        <begin position="229"/>
        <end position="453"/>
    </location>
</feature>
<dbReference type="EC" id="5.6.2.3" evidence="1"/>
<keyword evidence="1" id="KW-0234">DNA repair</keyword>